<dbReference type="Proteomes" id="UP000185511">
    <property type="component" value="Chromosome"/>
</dbReference>
<feature type="compositionally biased region" description="Pro residues" evidence="1">
    <location>
        <begin position="44"/>
        <end position="57"/>
    </location>
</feature>
<dbReference type="KEGG" id="acad:UA74_19405"/>
<feature type="region of interest" description="Disordered" evidence="1">
    <location>
        <begin position="70"/>
        <end position="90"/>
    </location>
</feature>
<name>A0AAC9PTI1_9PSEU</name>
<evidence type="ECO:0000313" key="2">
    <source>
        <dbReference type="EMBL" id="APU15906.1"/>
    </source>
</evidence>
<organism evidence="2 3">
    <name type="scientific">Actinoalloteichus fjordicus</name>
    <dbReference type="NCBI Taxonomy" id="1612552"/>
    <lineage>
        <taxon>Bacteria</taxon>
        <taxon>Bacillati</taxon>
        <taxon>Actinomycetota</taxon>
        <taxon>Actinomycetes</taxon>
        <taxon>Pseudonocardiales</taxon>
        <taxon>Pseudonocardiaceae</taxon>
        <taxon>Actinoalloteichus</taxon>
    </lineage>
</organism>
<accession>A0AAC9PTI1</accession>
<protein>
    <submittedName>
        <fullName evidence="2">Uncharacterized protein</fullName>
    </submittedName>
</protein>
<feature type="region of interest" description="Disordered" evidence="1">
    <location>
        <begin position="1"/>
        <end position="57"/>
    </location>
</feature>
<sequence length="90" mass="9538">MAEMIAGDSRGPQGLTANSALTRPRPVLRPAPDEPAITAARAGPPRPCRPVPVAPLLPPARRGCLLRTIDRFDRSRDGPGQPKTDPTALI</sequence>
<gene>
    <name evidence="2" type="ORF">UA74_19405</name>
</gene>
<evidence type="ECO:0000313" key="3">
    <source>
        <dbReference type="Proteomes" id="UP000185511"/>
    </source>
</evidence>
<reference evidence="3" key="1">
    <citation type="submission" date="2016-06" db="EMBL/GenBank/DDBJ databases">
        <title>Complete genome sequence of Actinoalloteichus fjordicus DSM 46855 (=ADI127-17), type strain of the new species Actinoalloteichus fjordicus.</title>
        <authorList>
            <person name="Ruckert C."/>
            <person name="Nouioui I."/>
            <person name="Willmese J."/>
            <person name="van Wezel G."/>
            <person name="Klenk H.-P."/>
            <person name="Kalinowski J."/>
            <person name="Zotchev S.B."/>
        </authorList>
    </citation>
    <scope>NUCLEOTIDE SEQUENCE [LARGE SCALE GENOMIC DNA]</scope>
    <source>
        <strain evidence="3">ADI127-7</strain>
    </source>
</reference>
<proteinExistence type="predicted"/>
<dbReference type="EMBL" id="CP016076">
    <property type="protein sequence ID" value="APU15906.1"/>
    <property type="molecule type" value="Genomic_DNA"/>
</dbReference>
<evidence type="ECO:0000256" key="1">
    <source>
        <dbReference type="SAM" id="MobiDB-lite"/>
    </source>
</evidence>
<dbReference type="AlphaFoldDB" id="A0AAC9PTI1"/>
<keyword evidence="3" id="KW-1185">Reference proteome</keyword>